<name>A0A016RR47_9BILA</name>
<accession>A0A016RR47</accession>
<keyword evidence="4" id="KW-1185">Reference proteome</keyword>
<dbReference type="Proteomes" id="UP000024635">
    <property type="component" value="Unassembled WGS sequence"/>
</dbReference>
<dbReference type="GO" id="GO:0045159">
    <property type="term" value="F:myosin II binding"/>
    <property type="evidence" value="ECO:0007669"/>
    <property type="project" value="TreeGrafter"/>
</dbReference>
<feature type="region of interest" description="Disordered" evidence="1">
    <location>
        <begin position="36"/>
        <end position="56"/>
    </location>
</feature>
<protein>
    <submittedName>
        <fullName evidence="3">Uncharacterized protein</fullName>
    </submittedName>
</protein>
<feature type="transmembrane region" description="Helical" evidence="2">
    <location>
        <begin position="197"/>
        <end position="218"/>
    </location>
</feature>
<keyword evidence="2" id="KW-1133">Transmembrane helix</keyword>
<dbReference type="GO" id="GO:0006893">
    <property type="term" value="P:Golgi to plasma membrane transport"/>
    <property type="evidence" value="ECO:0007669"/>
    <property type="project" value="TreeGrafter"/>
</dbReference>
<evidence type="ECO:0000256" key="1">
    <source>
        <dbReference type="SAM" id="MobiDB-lite"/>
    </source>
</evidence>
<dbReference type="PANTHER" id="PTHR10241">
    <property type="entry name" value="LETHAL 2 GIANT LARVAE PROTEIN"/>
    <property type="match status" value="1"/>
</dbReference>
<dbReference type="GO" id="GO:0031201">
    <property type="term" value="C:SNARE complex"/>
    <property type="evidence" value="ECO:0007669"/>
    <property type="project" value="TreeGrafter"/>
</dbReference>
<dbReference type="OrthoDB" id="19944at2759"/>
<dbReference type="AlphaFoldDB" id="A0A016RR47"/>
<keyword evidence="2" id="KW-0812">Transmembrane</keyword>
<dbReference type="EMBL" id="JARK01001735">
    <property type="protein sequence ID" value="EYB80808.1"/>
    <property type="molecule type" value="Genomic_DNA"/>
</dbReference>
<gene>
    <name evidence="3" type="primary">Acey_s0399.g739</name>
    <name evidence="3" type="synonym">Acey-tom-1</name>
    <name evidence="3" type="ORF">Y032_0399g739</name>
</gene>
<feature type="transmembrane region" description="Helical" evidence="2">
    <location>
        <begin position="288"/>
        <end position="310"/>
    </location>
</feature>
<sequence length="315" mass="34153">MVATQSEQSNGGSPRGISFHLHVLLVLLARRDTPRDSPIFNRNREGTGPSPSISSHSLEKLSLAGGESVSSLTFIHSYSRRNDPRTSPCLWVGTSAGASIALNLILPQDRLISTVVIAPSGTVVKLRGQVLYQTFMDQSFCLASGASESYKETSKESKDSGSPEKTVTNRILTKASLSPTYSTSLDLAEDIPQATQFIGYGQLLVIGLFTITLLFFYGKQLNGGLPADHWLSNAGGRYITSLLTAVSLQLSLVSVTIFALDFILVGFECKLSQTFAQGLQLLMDMDVLFSKASLAVVECAWTVHLLLYFWGFAML</sequence>
<feature type="transmembrane region" description="Helical" evidence="2">
    <location>
        <begin position="238"/>
        <end position="267"/>
    </location>
</feature>
<evidence type="ECO:0000313" key="4">
    <source>
        <dbReference type="Proteomes" id="UP000024635"/>
    </source>
</evidence>
<proteinExistence type="predicted"/>
<comment type="caution">
    <text evidence="3">The sequence shown here is derived from an EMBL/GenBank/DDBJ whole genome shotgun (WGS) entry which is preliminary data.</text>
</comment>
<evidence type="ECO:0000313" key="3">
    <source>
        <dbReference type="EMBL" id="EYB80808.1"/>
    </source>
</evidence>
<dbReference type="GO" id="GO:0005886">
    <property type="term" value="C:plasma membrane"/>
    <property type="evidence" value="ECO:0007669"/>
    <property type="project" value="TreeGrafter"/>
</dbReference>
<dbReference type="PANTHER" id="PTHR10241:SF25">
    <property type="entry name" value="TOMOSYN, ISOFORM C"/>
    <property type="match status" value="1"/>
</dbReference>
<reference evidence="4" key="1">
    <citation type="journal article" date="2015" name="Nat. Genet.">
        <title>The genome and transcriptome of the zoonotic hookworm Ancylostoma ceylanicum identify infection-specific gene families.</title>
        <authorList>
            <person name="Schwarz E.M."/>
            <person name="Hu Y."/>
            <person name="Antoshechkin I."/>
            <person name="Miller M.M."/>
            <person name="Sternberg P.W."/>
            <person name="Aroian R.V."/>
        </authorList>
    </citation>
    <scope>NUCLEOTIDE SEQUENCE</scope>
    <source>
        <strain evidence="4">HY135</strain>
    </source>
</reference>
<dbReference type="GO" id="GO:0005096">
    <property type="term" value="F:GTPase activator activity"/>
    <property type="evidence" value="ECO:0007669"/>
    <property type="project" value="TreeGrafter"/>
</dbReference>
<keyword evidence="2" id="KW-0472">Membrane</keyword>
<evidence type="ECO:0000256" key="2">
    <source>
        <dbReference type="SAM" id="Phobius"/>
    </source>
</evidence>
<dbReference type="GO" id="GO:0019905">
    <property type="term" value="F:syntaxin binding"/>
    <property type="evidence" value="ECO:0007669"/>
    <property type="project" value="TreeGrafter"/>
</dbReference>
<dbReference type="GO" id="GO:0006887">
    <property type="term" value="P:exocytosis"/>
    <property type="evidence" value="ECO:0007669"/>
    <property type="project" value="TreeGrafter"/>
</dbReference>
<organism evidence="3 4">
    <name type="scientific">Ancylostoma ceylanicum</name>
    <dbReference type="NCBI Taxonomy" id="53326"/>
    <lineage>
        <taxon>Eukaryota</taxon>
        <taxon>Metazoa</taxon>
        <taxon>Ecdysozoa</taxon>
        <taxon>Nematoda</taxon>
        <taxon>Chromadorea</taxon>
        <taxon>Rhabditida</taxon>
        <taxon>Rhabditina</taxon>
        <taxon>Rhabditomorpha</taxon>
        <taxon>Strongyloidea</taxon>
        <taxon>Ancylostomatidae</taxon>
        <taxon>Ancylostomatinae</taxon>
        <taxon>Ancylostoma</taxon>
    </lineage>
</organism>